<dbReference type="PANTHER" id="PTHR30629:SF2">
    <property type="entry name" value="PROPHAGE INTEGRASE INTS-RELATED"/>
    <property type="match status" value="1"/>
</dbReference>
<dbReference type="InterPro" id="IPR050808">
    <property type="entry name" value="Phage_Integrase"/>
</dbReference>
<evidence type="ECO:0000259" key="4">
    <source>
        <dbReference type="Pfam" id="PF00589"/>
    </source>
</evidence>
<dbReference type="PANTHER" id="PTHR30629">
    <property type="entry name" value="PROPHAGE INTEGRASE"/>
    <property type="match status" value="1"/>
</dbReference>
<dbReference type="GO" id="GO:0006310">
    <property type="term" value="P:DNA recombination"/>
    <property type="evidence" value="ECO:0007669"/>
    <property type="project" value="UniProtKB-KW"/>
</dbReference>
<accession>A0A158JWW1</accession>
<dbReference type="SUPFAM" id="SSF56349">
    <property type="entry name" value="DNA breaking-rejoining enzymes"/>
    <property type="match status" value="1"/>
</dbReference>
<organism evidence="5 6">
    <name type="scientific">Caballeronia udeis</name>
    <dbReference type="NCBI Taxonomy" id="1232866"/>
    <lineage>
        <taxon>Bacteria</taxon>
        <taxon>Pseudomonadati</taxon>
        <taxon>Pseudomonadota</taxon>
        <taxon>Betaproteobacteria</taxon>
        <taxon>Burkholderiales</taxon>
        <taxon>Burkholderiaceae</taxon>
        <taxon>Caballeronia</taxon>
    </lineage>
</organism>
<dbReference type="GO" id="GO:0003677">
    <property type="term" value="F:DNA binding"/>
    <property type="evidence" value="ECO:0007669"/>
    <property type="project" value="InterPro"/>
</dbReference>
<proteinExistence type="inferred from homology"/>
<evidence type="ECO:0000313" key="6">
    <source>
        <dbReference type="Proteomes" id="UP000054683"/>
    </source>
</evidence>
<name>A0A158JWW1_9BURK</name>
<dbReference type="AlphaFoldDB" id="A0A158JWW1"/>
<keyword evidence="2" id="KW-0229">DNA integration</keyword>
<dbReference type="InterPro" id="IPR013762">
    <property type="entry name" value="Integrase-like_cat_sf"/>
</dbReference>
<evidence type="ECO:0000256" key="1">
    <source>
        <dbReference type="ARBA" id="ARBA00008857"/>
    </source>
</evidence>
<evidence type="ECO:0000256" key="3">
    <source>
        <dbReference type="ARBA" id="ARBA00023172"/>
    </source>
</evidence>
<dbReference type="GO" id="GO:0015074">
    <property type="term" value="P:DNA integration"/>
    <property type="evidence" value="ECO:0007669"/>
    <property type="project" value="UniProtKB-KW"/>
</dbReference>
<dbReference type="EMBL" id="FCOK02000134">
    <property type="protein sequence ID" value="SAL73382.1"/>
    <property type="molecule type" value="Genomic_DNA"/>
</dbReference>
<dbReference type="Pfam" id="PF00589">
    <property type="entry name" value="Phage_integrase"/>
    <property type="match status" value="1"/>
</dbReference>
<dbReference type="Gene3D" id="1.10.443.10">
    <property type="entry name" value="Intergrase catalytic core"/>
    <property type="match status" value="1"/>
</dbReference>
<dbReference type="Proteomes" id="UP000054683">
    <property type="component" value="Unassembled WGS sequence"/>
</dbReference>
<dbReference type="OrthoDB" id="9775880at2"/>
<comment type="similarity">
    <text evidence="1">Belongs to the 'phage' integrase family.</text>
</comment>
<evidence type="ECO:0000256" key="2">
    <source>
        <dbReference type="ARBA" id="ARBA00022908"/>
    </source>
</evidence>
<protein>
    <submittedName>
        <fullName evidence="5">Integrase</fullName>
    </submittedName>
</protein>
<dbReference type="InterPro" id="IPR011010">
    <property type="entry name" value="DNA_brk_join_enz"/>
</dbReference>
<gene>
    <name evidence="5" type="ORF">AWB69_08997</name>
</gene>
<feature type="domain" description="Tyr recombinase" evidence="4">
    <location>
        <begin position="9"/>
        <end position="113"/>
    </location>
</feature>
<reference evidence="5 6" key="1">
    <citation type="submission" date="2016-01" db="EMBL/GenBank/DDBJ databases">
        <authorList>
            <person name="Oliw E.H."/>
        </authorList>
    </citation>
    <scope>NUCLEOTIDE SEQUENCE [LARGE SCALE GENOMIC DNA]</scope>
    <source>
        <strain evidence="5">LMG 27134</strain>
    </source>
</reference>
<dbReference type="InterPro" id="IPR002104">
    <property type="entry name" value="Integrase_catalytic"/>
</dbReference>
<evidence type="ECO:0000313" key="5">
    <source>
        <dbReference type="EMBL" id="SAL73382.1"/>
    </source>
</evidence>
<dbReference type="CDD" id="cd00801">
    <property type="entry name" value="INT_P4_C"/>
    <property type="match status" value="1"/>
</dbReference>
<keyword evidence="3" id="KW-0233">DNA recombination</keyword>
<sequence length="166" mass="18332">MMKGKLERKRSGPPHLVPLSRQAVSILRELYFLTGPTGYVFPSRKAGVPISDGTINAALRTLGYSEQEMTGHGFRATARTLVRERLGCDKEIVERHLAHGSDEEWGNAYDRAQFIEQRTKMAQEWADYLDRLAIGLVDGASIDAARRAPSLVATISDEGTSESISI</sequence>